<reference evidence="7" key="1">
    <citation type="submission" date="2018-05" db="EMBL/GenBank/DDBJ databases">
        <authorList>
            <person name="Lanie J.A."/>
            <person name="Ng W.-L."/>
            <person name="Kazmierczak K.M."/>
            <person name="Andrzejewski T.M."/>
            <person name="Davidsen T.M."/>
            <person name="Wayne K.J."/>
            <person name="Tettelin H."/>
            <person name="Glass J.I."/>
            <person name="Rusch D."/>
            <person name="Podicherti R."/>
            <person name="Tsui H.-C.T."/>
            <person name="Winkler M.E."/>
        </authorList>
    </citation>
    <scope>NUCLEOTIDE SEQUENCE</scope>
</reference>
<organism evidence="7">
    <name type="scientific">marine metagenome</name>
    <dbReference type="NCBI Taxonomy" id="408172"/>
    <lineage>
        <taxon>unclassified sequences</taxon>
        <taxon>metagenomes</taxon>
        <taxon>ecological metagenomes</taxon>
    </lineage>
</organism>
<dbReference type="InterPro" id="IPR018375">
    <property type="entry name" value="Coprogen_oxidase_CS"/>
</dbReference>
<dbReference type="GO" id="GO:0006782">
    <property type="term" value="P:protoporphyrinogen IX biosynthetic process"/>
    <property type="evidence" value="ECO:0007669"/>
    <property type="project" value="TreeGrafter"/>
</dbReference>
<evidence type="ECO:0000256" key="1">
    <source>
        <dbReference type="ARBA" id="ARBA00005168"/>
    </source>
</evidence>
<name>A0A381ZXS6_9ZZZZ</name>
<dbReference type="PROSITE" id="PS01021">
    <property type="entry name" value="COPROGEN_OXIDASE"/>
    <property type="match status" value="1"/>
</dbReference>
<feature type="non-terminal residue" evidence="7">
    <location>
        <position position="1"/>
    </location>
</feature>
<comment type="pathway">
    <text evidence="1">Porphyrin-containing compound metabolism; protoporphyrin-IX biosynthesis; protoporphyrinogen-IX from coproporphyrinogen-III (O2 route): step 1/1.</text>
</comment>
<evidence type="ECO:0000313" key="7">
    <source>
        <dbReference type="EMBL" id="SVA94066.1"/>
    </source>
</evidence>
<keyword evidence="5" id="KW-0560">Oxidoreductase</keyword>
<dbReference type="Pfam" id="PF01218">
    <property type="entry name" value="Coprogen_oxidas"/>
    <property type="match status" value="1"/>
</dbReference>
<dbReference type="PANTHER" id="PTHR10755:SF0">
    <property type="entry name" value="OXYGEN-DEPENDENT COPROPORPHYRINOGEN-III OXIDASE, MITOCHONDRIAL"/>
    <property type="match status" value="1"/>
</dbReference>
<dbReference type="PANTHER" id="PTHR10755">
    <property type="entry name" value="COPROPORPHYRINOGEN III OXIDASE, MITOCHONDRIAL"/>
    <property type="match status" value="1"/>
</dbReference>
<comment type="subunit">
    <text evidence="3">Homodimer.</text>
</comment>
<proteinExistence type="inferred from homology"/>
<evidence type="ECO:0000256" key="5">
    <source>
        <dbReference type="ARBA" id="ARBA00023002"/>
    </source>
</evidence>
<dbReference type="PRINTS" id="PR00073">
    <property type="entry name" value="COPRGNOXDASE"/>
</dbReference>
<accession>A0A381ZXS6</accession>
<dbReference type="PIRSF" id="PIRSF000166">
    <property type="entry name" value="Coproporphyri_ox"/>
    <property type="match status" value="1"/>
</dbReference>
<dbReference type="SUPFAM" id="SSF102886">
    <property type="entry name" value="Coproporphyrinogen III oxidase"/>
    <property type="match status" value="1"/>
</dbReference>
<dbReference type="GO" id="GO:0005737">
    <property type="term" value="C:cytoplasm"/>
    <property type="evidence" value="ECO:0007669"/>
    <property type="project" value="TreeGrafter"/>
</dbReference>
<sequence>RIIKGEVIEKGGVAFSNVVGKFPKEFAKKIPGTKGNNKFWSSGVSVVLHPKNPKIPAMHFNTRFICTQKNWFGGGMDATPCLVDLKEKKFFHKELKKVCNVHSKKYYPKYKKWCDEYFYLPHRKETRGIGGIFFDYKMDNWEKDFLFIKDIGNAFSYLLKKIIEKKMFLKWSQKEKEIQLLKRSRYVEYNLLYDRGTKFGLNSGGNPEAILMSMPPNAKWK</sequence>
<dbReference type="InterPro" id="IPR036406">
    <property type="entry name" value="Coprogen_oxidase_aer_sf"/>
</dbReference>
<keyword evidence="6" id="KW-0627">Porphyrin biosynthesis</keyword>
<dbReference type="AlphaFoldDB" id="A0A381ZXS6"/>
<comment type="similarity">
    <text evidence="2">Belongs to the aerobic coproporphyrinogen-III oxidase family.</text>
</comment>
<evidence type="ECO:0000256" key="4">
    <source>
        <dbReference type="ARBA" id="ARBA00012869"/>
    </source>
</evidence>
<dbReference type="Gene3D" id="3.40.1500.10">
    <property type="entry name" value="Coproporphyrinogen III oxidase, aerobic"/>
    <property type="match status" value="1"/>
</dbReference>
<evidence type="ECO:0000256" key="6">
    <source>
        <dbReference type="ARBA" id="ARBA00023244"/>
    </source>
</evidence>
<dbReference type="GO" id="GO:0004109">
    <property type="term" value="F:coproporphyrinogen oxidase activity"/>
    <property type="evidence" value="ECO:0007669"/>
    <property type="project" value="UniProtKB-EC"/>
</dbReference>
<evidence type="ECO:0000256" key="2">
    <source>
        <dbReference type="ARBA" id="ARBA00010644"/>
    </source>
</evidence>
<dbReference type="EMBL" id="UINC01023095">
    <property type="protein sequence ID" value="SVA94066.1"/>
    <property type="molecule type" value="Genomic_DNA"/>
</dbReference>
<evidence type="ECO:0000256" key="3">
    <source>
        <dbReference type="ARBA" id="ARBA00011738"/>
    </source>
</evidence>
<dbReference type="InterPro" id="IPR001260">
    <property type="entry name" value="Coprogen_oxidase_aer"/>
</dbReference>
<protein>
    <recommendedName>
        <fullName evidence="4">coproporphyrinogen oxidase</fullName>
        <ecNumber evidence="4">1.3.3.3</ecNumber>
    </recommendedName>
</protein>
<gene>
    <name evidence="7" type="ORF">METZ01_LOCUS146920</name>
</gene>
<dbReference type="EC" id="1.3.3.3" evidence="4"/>
<dbReference type="NCBIfam" id="NF003727">
    <property type="entry name" value="PRK05330.1"/>
    <property type="match status" value="1"/>
</dbReference>